<accession>A0ABS0L7M4</accession>
<gene>
    <name evidence="1" type="ORF">I5L79_21575</name>
</gene>
<comment type="caution">
    <text evidence="1">The sequence shown here is derived from an EMBL/GenBank/DDBJ whole genome shotgun (WGS) entry which is preliminary data.</text>
</comment>
<dbReference type="Proteomes" id="UP000601099">
    <property type="component" value="Unassembled WGS sequence"/>
</dbReference>
<dbReference type="EMBL" id="JADWYK010000021">
    <property type="protein sequence ID" value="MBG8556150.1"/>
    <property type="molecule type" value="Genomic_DNA"/>
</dbReference>
<name>A0ABS0L7M4_9BACT</name>
<evidence type="ECO:0000313" key="2">
    <source>
        <dbReference type="Proteomes" id="UP000601099"/>
    </source>
</evidence>
<evidence type="ECO:0000313" key="1">
    <source>
        <dbReference type="EMBL" id="MBG8556150.1"/>
    </source>
</evidence>
<dbReference type="RefSeq" id="WP_196957169.1">
    <property type="nucleotide sequence ID" value="NZ_JADWYK010000021.1"/>
</dbReference>
<sequence length="123" mass="13871">MKDAEKELREVIAYLDQARALMQALTEIKRAFELGEAVEVAFRSTRTTAVALSLKGEGKDLAYSLANQAMLRVIELERQEVYWCGEVAFEAKQKQIDIALRLNQDKTFREVADSIEKEGCAGE</sequence>
<keyword evidence="2" id="KW-1185">Reference proteome</keyword>
<proteinExistence type="predicted"/>
<protein>
    <submittedName>
        <fullName evidence="1">Uncharacterized protein</fullName>
    </submittedName>
</protein>
<organism evidence="1 2">
    <name type="scientific">Hymenobacter guriensis</name>
    <dbReference type="NCBI Taxonomy" id="2793065"/>
    <lineage>
        <taxon>Bacteria</taxon>
        <taxon>Pseudomonadati</taxon>
        <taxon>Bacteroidota</taxon>
        <taxon>Cytophagia</taxon>
        <taxon>Cytophagales</taxon>
        <taxon>Hymenobacteraceae</taxon>
        <taxon>Hymenobacter</taxon>
    </lineage>
</organism>
<reference evidence="1 2" key="1">
    <citation type="submission" date="2020-11" db="EMBL/GenBank/DDBJ databases">
        <title>Hymenobacter sp.</title>
        <authorList>
            <person name="Kim M.K."/>
        </authorList>
    </citation>
    <scope>NUCLEOTIDE SEQUENCE [LARGE SCALE GENOMIC DNA]</scope>
    <source>
        <strain evidence="1 2">BT594</strain>
    </source>
</reference>